<feature type="chain" id="PRO_5035832378" description="Secreted protein" evidence="1">
    <location>
        <begin position="19"/>
        <end position="84"/>
    </location>
</feature>
<evidence type="ECO:0008006" key="4">
    <source>
        <dbReference type="Google" id="ProtNLM"/>
    </source>
</evidence>
<name>A0A8T0DLT9_9TREM</name>
<evidence type="ECO:0000313" key="3">
    <source>
        <dbReference type="Proteomes" id="UP000699462"/>
    </source>
</evidence>
<evidence type="ECO:0000313" key="2">
    <source>
        <dbReference type="EMBL" id="KAF8567914.1"/>
    </source>
</evidence>
<proteinExistence type="predicted"/>
<keyword evidence="1" id="KW-0732">Signal</keyword>
<accession>A0A8T0DLT9</accession>
<comment type="caution">
    <text evidence="2">The sequence shown here is derived from an EMBL/GenBank/DDBJ whole genome shotgun (WGS) entry which is preliminary data.</text>
</comment>
<dbReference type="Proteomes" id="UP000699462">
    <property type="component" value="Unassembled WGS sequence"/>
</dbReference>
<protein>
    <recommendedName>
        <fullName evidence="4">Secreted protein</fullName>
    </recommendedName>
</protein>
<gene>
    <name evidence="2" type="ORF">P879_07531</name>
</gene>
<dbReference type="AlphaFoldDB" id="A0A8T0DLT9"/>
<evidence type="ECO:0000256" key="1">
    <source>
        <dbReference type="SAM" id="SignalP"/>
    </source>
</evidence>
<sequence>MCHIITFTLLFRVYYVTTHNSRIPFQICVVREQILTNPVGSVKIAVLISTSQQRGDDGEFVINSGVAECTVDNEQCRSVQHLRF</sequence>
<organism evidence="2 3">
    <name type="scientific">Paragonimus westermani</name>
    <dbReference type="NCBI Taxonomy" id="34504"/>
    <lineage>
        <taxon>Eukaryota</taxon>
        <taxon>Metazoa</taxon>
        <taxon>Spiralia</taxon>
        <taxon>Lophotrochozoa</taxon>
        <taxon>Platyhelminthes</taxon>
        <taxon>Trematoda</taxon>
        <taxon>Digenea</taxon>
        <taxon>Plagiorchiida</taxon>
        <taxon>Troglotremata</taxon>
        <taxon>Troglotrematidae</taxon>
        <taxon>Paragonimus</taxon>
    </lineage>
</organism>
<dbReference type="EMBL" id="JTDF01003289">
    <property type="protein sequence ID" value="KAF8567914.1"/>
    <property type="molecule type" value="Genomic_DNA"/>
</dbReference>
<feature type="signal peptide" evidence="1">
    <location>
        <begin position="1"/>
        <end position="18"/>
    </location>
</feature>
<keyword evidence="3" id="KW-1185">Reference proteome</keyword>
<reference evidence="2 3" key="1">
    <citation type="submission" date="2019-07" db="EMBL/GenBank/DDBJ databases">
        <title>Annotation for the trematode Paragonimus westermani.</title>
        <authorList>
            <person name="Choi Y.-J."/>
        </authorList>
    </citation>
    <scope>NUCLEOTIDE SEQUENCE [LARGE SCALE GENOMIC DNA]</scope>
    <source>
        <strain evidence="2">180907_Pwestermani</strain>
    </source>
</reference>